<evidence type="ECO:0000256" key="1">
    <source>
        <dbReference type="ARBA" id="ARBA00023125"/>
    </source>
</evidence>
<dbReference type="AlphaFoldDB" id="T1IK54"/>
<evidence type="ECO:0008006" key="5">
    <source>
        <dbReference type="Google" id="ProtNLM"/>
    </source>
</evidence>
<dbReference type="HOGENOM" id="CLU_050293_1_0_1"/>
<dbReference type="Proteomes" id="UP000014500">
    <property type="component" value="Unassembled WGS sequence"/>
</dbReference>
<proteinExistence type="predicted"/>
<dbReference type="GO" id="GO:0006310">
    <property type="term" value="P:DNA recombination"/>
    <property type="evidence" value="ECO:0007669"/>
    <property type="project" value="UniProtKB-KW"/>
</dbReference>
<dbReference type="PhylomeDB" id="T1IK54"/>
<keyword evidence="4" id="KW-1185">Reference proteome</keyword>
<dbReference type="PANTHER" id="PTHR35617:SF3">
    <property type="entry name" value="CORE-BINDING (CB) DOMAIN-CONTAINING PROTEIN"/>
    <property type="match status" value="1"/>
</dbReference>
<dbReference type="InterPro" id="IPR011010">
    <property type="entry name" value="DNA_brk_join_enz"/>
</dbReference>
<dbReference type="SUPFAM" id="SSF56349">
    <property type="entry name" value="DNA breaking-rejoining enzymes"/>
    <property type="match status" value="1"/>
</dbReference>
<reference evidence="4" key="1">
    <citation type="submission" date="2011-05" db="EMBL/GenBank/DDBJ databases">
        <authorList>
            <person name="Richards S.R."/>
            <person name="Qu J."/>
            <person name="Jiang H."/>
            <person name="Jhangiani S.N."/>
            <person name="Agravi P."/>
            <person name="Goodspeed R."/>
            <person name="Gross S."/>
            <person name="Mandapat C."/>
            <person name="Jackson L."/>
            <person name="Mathew T."/>
            <person name="Pu L."/>
            <person name="Thornton R."/>
            <person name="Saada N."/>
            <person name="Wilczek-Boney K.B."/>
            <person name="Lee S."/>
            <person name="Kovar C."/>
            <person name="Wu Y."/>
            <person name="Scherer S.E."/>
            <person name="Worley K.C."/>
            <person name="Muzny D.M."/>
            <person name="Gibbs R."/>
        </authorList>
    </citation>
    <scope>NUCLEOTIDE SEQUENCE</scope>
    <source>
        <strain evidence="4">Brora</strain>
    </source>
</reference>
<dbReference type="eggNOG" id="ENOG502RTCM">
    <property type="taxonomic scope" value="Eukaryota"/>
</dbReference>
<dbReference type="SUPFAM" id="SSF47823">
    <property type="entry name" value="lambda integrase-like, N-terminal domain"/>
    <property type="match status" value="1"/>
</dbReference>
<sequence>MLARYEDDKISAEPAKLVEKSWKSSTAKSYDKFWGNWCKWTNEESLNSFRPSPTNLANFLSFLFKSGLSYSSINCHRSAISQTLSLDGSPKLGFHILVRRTLKDMIISKPPQNRISTIWNVGPVFIYLESIDLSSTSSWLLVNVKVSCLLVLCLADRSSDLRLLSSDITFYDNSCHVLLTGTRKLGSQNAFIINKFSNLTFAQWHICIFTSILRLAADLQTRNNFFLGLSHNPVTTVIIARWIKTALARAGGNTAIFSAHSKRTASTSHAYKKGLDLAHIIKAADWSTARIFHCHYNRQIEPFSQDFSSTVLSGYKQP</sequence>
<protein>
    <recommendedName>
        <fullName evidence="5">Tyr recombinase domain-containing protein</fullName>
    </recommendedName>
</protein>
<dbReference type="Gene3D" id="1.10.150.130">
    <property type="match status" value="1"/>
</dbReference>
<dbReference type="InterPro" id="IPR013762">
    <property type="entry name" value="Integrase-like_cat_sf"/>
</dbReference>
<dbReference type="GO" id="GO:0003677">
    <property type="term" value="F:DNA binding"/>
    <property type="evidence" value="ECO:0007669"/>
    <property type="project" value="UniProtKB-KW"/>
</dbReference>
<dbReference type="InterPro" id="IPR010998">
    <property type="entry name" value="Integrase_recombinase_N"/>
</dbReference>
<evidence type="ECO:0000256" key="2">
    <source>
        <dbReference type="ARBA" id="ARBA00023172"/>
    </source>
</evidence>
<keyword evidence="2" id="KW-0233">DNA recombination</keyword>
<organism evidence="3 4">
    <name type="scientific">Strigamia maritima</name>
    <name type="common">European centipede</name>
    <name type="synonym">Geophilus maritimus</name>
    <dbReference type="NCBI Taxonomy" id="126957"/>
    <lineage>
        <taxon>Eukaryota</taxon>
        <taxon>Metazoa</taxon>
        <taxon>Ecdysozoa</taxon>
        <taxon>Arthropoda</taxon>
        <taxon>Myriapoda</taxon>
        <taxon>Chilopoda</taxon>
        <taxon>Pleurostigmophora</taxon>
        <taxon>Geophilomorpha</taxon>
        <taxon>Linotaeniidae</taxon>
        <taxon>Strigamia</taxon>
    </lineage>
</organism>
<evidence type="ECO:0000313" key="3">
    <source>
        <dbReference type="EnsemblMetazoa" id="SMAR001290-PA"/>
    </source>
</evidence>
<name>T1IK54_STRMM</name>
<reference evidence="3" key="2">
    <citation type="submission" date="2015-02" db="UniProtKB">
        <authorList>
            <consortium name="EnsemblMetazoa"/>
        </authorList>
    </citation>
    <scope>IDENTIFICATION</scope>
</reference>
<accession>T1IK54</accession>
<dbReference type="PANTHER" id="PTHR35617">
    <property type="entry name" value="PHAGE_INTEGRASE DOMAIN-CONTAINING PROTEIN"/>
    <property type="match status" value="1"/>
</dbReference>
<dbReference type="Gene3D" id="1.10.443.10">
    <property type="entry name" value="Intergrase catalytic core"/>
    <property type="match status" value="1"/>
</dbReference>
<dbReference type="GO" id="GO:0015074">
    <property type="term" value="P:DNA integration"/>
    <property type="evidence" value="ECO:0007669"/>
    <property type="project" value="InterPro"/>
</dbReference>
<keyword evidence="1" id="KW-0238">DNA-binding</keyword>
<evidence type="ECO:0000313" key="4">
    <source>
        <dbReference type="Proteomes" id="UP000014500"/>
    </source>
</evidence>
<dbReference type="EMBL" id="AFFK01015044">
    <property type="status" value="NOT_ANNOTATED_CDS"/>
    <property type="molecule type" value="Genomic_DNA"/>
</dbReference>
<dbReference type="EnsemblMetazoa" id="SMAR001290-RA">
    <property type="protein sequence ID" value="SMAR001290-PA"/>
    <property type="gene ID" value="SMAR001290"/>
</dbReference>
<dbReference type="OMA" id="SINCHRS"/>